<comment type="caution">
    <text evidence="2">The sequence shown here is derived from an EMBL/GenBank/DDBJ whole genome shotgun (WGS) entry which is preliminary data.</text>
</comment>
<dbReference type="EMBL" id="CAMKVN010006760">
    <property type="protein sequence ID" value="CAI2190682.1"/>
    <property type="molecule type" value="Genomic_DNA"/>
</dbReference>
<evidence type="ECO:0000313" key="2">
    <source>
        <dbReference type="EMBL" id="CAI2190682.1"/>
    </source>
</evidence>
<evidence type="ECO:0000313" key="3">
    <source>
        <dbReference type="Proteomes" id="UP001153678"/>
    </source>
</evidence>
<evidence type="ECO:0000256" key="1">
    <source>
        <dbReference type="SAM" id="MobiDB-lite"/>
    </source>
</evidence>
<dbReference type="PANTHER" id="PTHR46579">
    <property type="entry name" value="F5/8 TYPE C DOMAIN-CONTAINING PROTEIN-RELATED"/>
    <property type="match status" value="1"/>
</dbReference>
<proteinExistence type="predicted"/>
<feature type="region of interest" description="Disordered" evidence="1">
    <location>
        <begin position="121"/>
        <end position="151"/>
    </location>
</feature>
<reference evidence="2" key="1">
    <citation type="submission" date="2022-08" db="EMBL/GenBank/DDBJ databases">
        <authorList>
            <person name="Kallberg Y."/>
            <person name="Tangrot J."/>
            <person name="Rosling A."/>
        </authorList>
    </citation>
    <scope>NUCLEOTIDE SEQUENCE</scope>
    <source>
        <strain evidence="2">Wild A</strain>
    </source>
</reference>
<name>A0A9W4T3G0_9GLOM</name>
<protein>
    <submittedName>
        <fullName evidence="2">18548_t:CDS:1</fullName>
    </submittedName>
</protein>
<dbReference type="OrthoDB" id="2386388at2759"/>
<dbReference type="AlphaFoldDB" id="A0A9W4T3G0"/>
<keyword evidence="3" id="KW-1185">Reference proteome</keyword>
<feature type="compositionally biased region" description="Acidic residues" evidence="1">
    <location>
        <begin position="121"/>
        <end position="145"/>
    </location>
</feature>
<accession>A0A9W4T3G0</accession>
<sequence length="427" mass="50043">MVDQVLCTCIWCLQKSNGQGKIVSQATRVRHKKNQNKTWSNLKNIPVQQRYLDTSIPAANIISTSPLPLSDNISMLSQININEEYQNHDIEMISDELSNEDQIKILENEIDKIAILEDEKDKEDEIEISEEEDEENEENEEDNEEEYNREYNENISEDLIKGLRLLKIKEEHNISEVAFDKILKVLEISRISLYKLRKLLKNIIPLKPILVDCCINSCTAFTDELINKNTCPYYVIAIELVNKLLRKREIQKEFSTSFPVDIMHGLFENIAPAMLRHWTSTFFKENQENNYDYILSSKIWTEIGNIMEKNKKNKPLDFGRPPINIQRYSASFKAEDWSNWVILYSLPLLQDYLSEIYINGWAKFVYAVKLCLKKTITITELTEINKLFCEFVTHYDRLNNSSQIPAVLISYHYWLHITTSIRNTRPA</sequence>
<gene>
    <name evidence="2" type="ORF">FWILDA_LOCUS14697</name>
</gene>
<organism evidence="2 3">
    <name type="scientific">Funneliformis geosporum</name>
    <dbReference type="NCBI Taxonomy" id="1117311"/>
    <lineage>
        <taxon>Eukaryota</taxon>
        <taxon>Fungi</taxon>
        <taxon>Fungi incertae sedis</taxon>
        <taxon>Mucoromycota</taxon>
        <taxon>Glomeromycotina</taxon>
        <taxon>Glomeromycetes</taxon>
        <taxon>Glomerales</taxon>
        <taxon>Glomeraceae</taxon>
        <taxon>Funneliformis</taxon>
    </lineage>
</organism>
<dbReference type="PANTHER" id="PTHR46579:SF1">
    <property type="entry name" value="F5_8 TYPE C DOMAIN-CONTAINING PROTEIN"/>
    <property type="match status" value="1"/>
</dbReference>
<dbReference type="Proteomes" id="UP001153678">
    <property type="component" value="Unassembled WGS sequence"/>
</dbReference>